<comment type="caution">
    <text evidence="1">The sequence shown here is derived from an EMBL/GenBank/DDBJ whole genome shotgun (WGS) entry which is preliminary data.</text>
</comment>
<evidence type="ECO:0000313" key="1">
    <source>
        <dbReference type="EMBL" id="GAM80129.1"/>
    </source>
</evidence>
<dbReference type="RefSeq" id="WP_025017216.1">
    <property type="nucleotide sequence ID" value="NZ_BAABQR010000020.1"/>
</dbReference>
<accession>A0A0B8R1I2</accession>
<dbReference type="InterPro" id="IPR021080">
    <property type="entry name" value="Minor_capsid_protein"/>
</dbReference>
<gene>
    <name evidence="1" type="ORF">JCM5805K_1237</name>
</gene>
<dbReference type="EMBL" id="BBSI01000019">
    <property type="protein sequence ID" value="GAM80129.1"/>
    <property type="molecule type" value="Genomic_DNA"/>
</dbReference>
<sequence length="105" mass="11756">MAIKVDLKGVNQKLSKANLDRGLYAMTNQAMADMNPFVPFKEGDLRQKVHASKNGVTYESKYAKRQFYLQGRKYSTPGTGPRWDLKAKAKFKGSLPRAFKKGAGI</sequence>
<dbReference type="PATRIC" id="fig|1360.96.peg.1755"/>
<organism evidence="1 2">
    <name type="scientific">Lactococcus lactis subsp. lactis</name>
    <name type="common">Streptococcus lactis</name>
    <dbReference type="NCBI Taxonomy" id="1360"/>
    <lineage>
        <taxon>Bacteria</taxon>
        <taxon>Bacillati</taxon>
        <taxon>Bacillota</taxon>
        <taxon>Bacilli</taxon>
        <taxon>Lactobacillales</taxon>
        <taxon>Streptococcaceae</taxon>
        <taxon>Lactococcus</taxon>
    </lineage>
</organism>
<reference evidence="1 2" key="1">
    <citation type="submission" date="2015-01" db="EMBL/GenBank/DDBJ databases">
        <title>Lactococcus lactis subsp.lactis JCM 5805 whole genome shotgun sequence.</title>
        <authorList>
            <person name="Fujii T."/>
            <person name="Tomita Y."/>
            <person name="Ikushima S."/>
            <person name="Fujiwara D."/>
        </authorList>
    </citation>
    <scope>NUCLEOTIDE SEQUENCE [LARGE SCALE GENOMIC DNA]</scope>
    <source>
        <strain evidence="1 2">JCM 5805</strain>
    </source>
</reference>
<dbReference type="Proteomes" id="UP000031847">
    <property type="component" value="Unassembled WGS sequence"/>
</dbReference>
<protein>
    <submittedName>
        <fullName evidence="1">Putative translation initiation inhibitor, yjgF family</fullName>
    </submittedName>
</protein>
<evidence type="ECO:0000313" key="2">
    <source>
        <dbReference type="Proteomes" id="UP000031847"/>
    </source>
</evidence>
<dbReference type="Pfam" id="PF11114">
    <property type="entry name" value="Minor_capsid_2"/>
    <property type="match status" value="1"/>
</dbReference>
<name>A0A0B8R1I2_LACLL</name>
<proteinExistence type="predicted"/>
<dbReference type="AlphaFoldDB" id="A0A0B8R1I2"/>